<evidence type="ECO:0000313" key="1">
    <source>
        <dbReference type="EMBL" id="CAB4817489.1"/>
    </source>
</evidence>
<dbReference type="SUPFAM" id="SSF53067">
    <property type="entry name" value="Actin-like ATPase domain"/>
    <property type="match status" value="1"/>
</dbReference>
<gene>
    <name evidence="1" type="ORF">UFOPK3004_01642</name>
</gene>
<dbReference type="AlphaFoldDB" id="A0A6J6Z7R5"/>
<accession>A0A6J6Z7R5</accession>
<protein>
    <submittedName>
        <fullName evidence="1">Unannotated protein</fullName>
    </submittedName>
</protein>
<dbReference type="Gene3D" id="3.30.420.40">
    <property type="match status" value="1"/>
</dbReference>
<organism evidence="1">
    <name type="scientific">freshwater metagenome</name>
    <dbReference type="NCBI Taxonomy" id="449393"/>
    <lineage>
        <taxon>unclassified sequences</taxon>
        <taxon>metagenomes</taxon>
        <taxon>ecological metagenomes</taxon>
    </lineage>
</organism>
<name>A0A6J6Z7R5_9ZZZZ</name>
<sequence>MFELIAAVITVAGPEATSAGVVLTGGGAQLDGITALARDILKAPVRVAAPEGPLLGILDDFQGPSNAAILGLFSWVARGLDEAGIAEEPQAGILGRAGGALKGLFSRVRG</sequence>
<dbReference type="InterPro" id="IPR043129">
    <property type="entry name" value="ATPase_NBD"/>
</dbReference>
<dbReference type="EMBL" id="CAFAAL010000199">
    <property type="protein sequence ID" value="CAB4817489.1"/>
    <property type="molecule type" value="Genomic_DNA"/>
</dbReference>
<reference evidence="1" key="1">
    <citation type="submission" date="2020-05" db="EMBL/GenBank/DDBJ databases">
        <authorList>
            <person name="Chiriac C."/>
            <person name="Salcher M."/>
            <person name="Ghai R."/>
            <person name="Kavagutti S V."/>
        </authorList>
    </citation>
    <scope>NUCLEOTIDE SEQUENCE</scope>
</reference>
<proteinExistence type="predicted"/>